<dbReference type="SUPFAM" id="SSF110391">
    <property type="entry name" value="GlpP-like"/>
    <property type="match status" value="1"/>
</dbReference>
<name>A0A3S0QW43_9BACI</name>
<comment type="caution">
    <text evidence="2">The sequence shown here is derived from an EMBL/GenBank/DDBJ whole genome shotgun (WGS) entry which is preliminary data.</text>
</comment>
<dbReference type="PANTHER" id="PTHR35787:SF1">
    <property type="entry name" value="GLYCEROL UPTAKE OPERON ANTITERMINATOR REGULATORY PROTEIN"/>
    <property type="match status" value="1"/>
</dbReference>
<dbReference type="GO" id="GO:0006071">
    <property type="term" value="P:glycerol metabolic process"/>
    <property type="evidence" value="ECO:0007669"/>
    <property type="project" value="UniProtKB-UniRule"/>
</dbReference>
<dbReference type="Gene3D" id="3.20.20.70">
    <property type="entry name" value="Aldolase class I"/>
    <property type="match status" value="1"/>
</dbReference>
<keyword evidence="1" id="KW-0694">RNA-binding</keyword>
<gene>
    <name evidence="2" type="ORF">EKG35_08330</name>
</gene>
<accession>A0A3S0QW43</accession>
<dbReference type="PIRSF" id="PIRSF016897">
    <property type="entry name" value="GlpP"/>
    <property type="match status" value="1"/>
</dbReference>
<dbReference type="GO" id="GO:0003723">
    <property type="term" value="F:RNA binding"/>
    <property type="evidence" value="ECO:0007669"/>
    <property type="project" value="UniProtKB-KW"/>
</dbReference>
<protein>
    <recommendedName>
        <fullName evidence="1">Glycerol uptake operon antiterminator regulatory protein</fullName>
    </recommendedName>
</protein>
<dbReference type="GO" id="GO:0001072">
    <property type="term" value="F:transcription antitermination factor activity, RNA binding"/>
    <property type="evidence" value="ECO:0007669"/>
    <property type="project" value="TreeGrafter"/>
</dbReference>
<proteinExistence type="predicted"/>
<reference evidence="2 3" key="1">
    <citation type="submission" date="2018-12" db="EMBL/GenBank/DDBJ databases">
        <authorList>
            <person name="Yu L."/>
        </authorList>
    </citation>
    <scope>NUCLEOTIDE SEQUENCE [LARGE SCALE GENOMIC DNA]</scope>
    <source>
        <strain evidence="2 3">S5H2222</strain>
    </source>
</reference>
<organism evidence="2 3">
    <name type="scientific">Lysinibacillus telephonicus</name>
    <dbReference type="NCBI Taxonomy" id="1714840"/>
    <lineage>
        <taxon>Bacteria</taxon>
        <taxon>Bacillati</taxon>
        <taxon>Bacillota</taxon>
        <taxon>Bacilli</taxon>
        <taxon>Bacillales</taxon>
        <taxon>Bacillaceae</taxon>
        <taxon>Lysinibacillus</taxon>
    </lineage>
</organism>
<comment type="function">
    <text evidence="1">Regulates expression of the glpD operon. In the presence of glycerol 3-phosphate (G3P) causes antitermination of transcription of glpD at the inverted repeat of the leader region to enhance its transcription. Binds and stabilizes glpD leader mRNA.</text>
</comment>
<sequence length="185" mass="20980">MNQKILPAPASIKQFEKFLESPFEIGVILETHLAQIKHITHMAKLAKKQLFFHADLINGLKNDEYGTQYLCQEFKPFGIISTKSSVIQQAKKCNVISVQRMFMIDSHAIERSFKSIEKAEPDYIEVLPGSVPHMIKEVSERFNIPIFAGGLIRTADEVEEALSAGAVSITTSKVELWDYYSQKLY</sequence>
<dbReference type="GO" id="GO:0045893">
    <property type="term" value="P:positive regulation of DNA-templated transcription"/>
    <property type="evidence" value="ECO:0007669"/>
    <property type="project" value="TreeGrafter"/>
</dbReference>
<dbReference type="Proteomes" id="UP000276349">
    <property type="component" value="Unassembled WGS sequence"/>
</dbReference>
<keyword evidence="1" id="KW-0805">Transcription regulation</keyword>
<evidence type="ECO:0000256" key="1">
    <source>
        <dbReference type="PIRNR" id="PIRNR016897"/>
    </source>
</evidence>
<dbReference type="InterPro" id="IPR006699">
    <property type="entry name" value="GlpP"/>
</dbReference>
<dbReference type="OrthoDB" id="9799580at2"/>
<keyword evidence="3" id="KW-1185">Reference proteome</keyword>
<dbReference type="RefSeq" id="WP_126293987.1">
    <property type="nucleotide sequence ID" value="NZ_CP155468.1"/>
</dbReference>
<keyword evidence="1" id="KW-0319">Glycerol metabolism</keyword>
<keyword evidence="1" id="KW-0804">Transcription</keyword>
<evidence type="ECO:0000313" key="2">
    <source>
        <dbReference type="EMBL" id="RTQ93570.1"/>
    </source>
</evidence>
<dbReference type="EMBL" id="RXNR01000018">
    <property type="protein sequence ID" value="RTQ93570.1"/>
    <property type="molecule type" value="Genomic_DNA"/>
</dbReference>
<dbReference type="InterPro" id="IPR013785">
    <property type="entry name" value="Aldolase_TIM"/>
</dbReference>
<dbReference type="Pfam" id="PF04309">
    <property type="entry name" value="G3P_antiterm"/>
    <property type="match status" value="1"/>
</dbReference>
<dbReference type="PANTHER" id="PTHR35787">
    <property type="entry name" value="GLYCEROL UPTAKE OPERON ANTITERMINATOR REGULATORY PROTEIN"/>
    <property type="match status" value="1"/>
</dbReference>
<dbReference type="AlphaFoldDB" id="A0A3S0QW43"/>
<evidence type="ECO:0000313" key="3">
    <source>
        <dbReference type="Proteomes" id="UP000276349"/>
    </source>
</evidence>